<dbReference type="EMBL" id="KZ805443">
    <property type="protein sequence ID" value="PVH97196.1"/>
    <property type="molecule type" value="Genomic_DNA"/>
</dbReference>
<evidence type="ECO:0000313" key="9">
    <source>
        <dbReference type="Proteomes" id="UP000244855"/>
    </source>
</evidence>
<evidence type="ECO:0000256" key="3">
    <source>
        <dbReference type="ARBA" id="ARBA00022989"/>
    </source>
</evidence>
<dbReference type="PANTHER" id="PTHR47804">
    <property type="entry name" value="60S RIBOSOMAL PROTEIN L19"/>
    <property type="match status" value="1"/>
</dbReference>
<feature type="transmembrane region" description="Helical" evidence="6">
    <location>
        <begin position="716"/>
        <end position="733"/>
    </location>
</feature>
<protein>
    <recommendedName>
        <fullName evidence="7">Integral membrane bound transporter domain-containing protein</fullName>
    </recommendedName>
</protein>
<dbReference type="PANTHER" id="PTHR47804:SF1">
    <property type="entry name" value="DUF2421 DOMAIN-CONTAINING PROTEIN"/>
    <property type="match status" value="1"/>
</dbReference>
<keyword evidence="4 6" id="KW-0472">Membrane</keyword>
<evidence type="ECO:0000313" key="8">
    <source>
        <dbReference type="EMBL" id="PVH97196.1"/>
    </source>
</evidence>
<proteinExistence type="predicted"/>
<feature type="transmembrane region" description="Helical" evidence="6">
    <location>
        <begin position="177"/>
        <end position="196"/>
    </location>
</feature>
<dbReference type="InterPro" id="IPR049453">
    <property type="entry name" value="Memb_transporter_dom"/>
</dbReference>
<organism evidence="8 9">
    <name type="scientific">Periconia macrospinosa</name>
    <dbReference type="NCBI Taxonomy" id="97972"/>
    <lineage>
        <taxon>Eukaryota</taxon>
        <taxon>Fungi</taxon>
        <taxon>Dikarya</taxon>
        <taxon>Ascomycota</taxon>
        <taxon>Pezizomycotina</taxon>
        <taxon>Dothideomycetes</taxon>
        <taxon>Pleosporomycetidae</taxon>
        <taxon>Pleosporales</taxon>
        <taxon>Massarineae</taxon>
        <taxon>Periconiaceae</taxon>
        <taxon>Periconia</taxon>
    </lineage>
</organism>
<keyword evidence="9" id="KW-1185">Reference proteome</keyword>
<feature type="transmembrane region" description="Helical" evidence="6">
    <location>
        <begin position="661"/>
        <end position="678"/>
    </location>
</feature>
<accession>A0A2V1DGB1</accession>
<dbReference type="InterPro" id="IPR052430">
    <property type="entry name" value="IVT-Associated"/>
</dbReference>
<reference evidence="8 9" key="1">
    <citation type="journal article" date="2018" name="Sci. Rep.">
        <title>Comparative genomics provides insights into the lifestyle and reveals functional heterogeneity of dark septate endophytic fungi.</title>
        <authorList>
            <person name="Knapp D.G."/>
            <person name="Nemeth J.B."/>
            <person name="Barry K."/>
            <person name="Hainaut M."/>
            <person name="Henrissat B."/>
            <person name="Johnson J."/>
            <person name="Kuo A."/>
            <person name="Lim J.H.P."/>
            <person name="Lipzen A."/>
            <person name="Nolan M."/>
            <person name="Ohm R.A."/>
            <person name="Tamas L."/>
            <person name="Grigoriev I.V."/>
            <person name="Spatafora J.W."/>
            <person name="Nagy L.G."/>
            <person name="Kovacs G.M."/>
        </authorList>
    </citation>
    <scope>NUCLEOTIDE SEQUENCE [LARGE SCALE GENOMIC DNA]</scope>
    <source>
        <strain evidence="8 9">DSE2036</strain>
    </source>
</reference>
<sequence>MVESSQSAAERRVLRPNLRSATMIQASTGQRIKKNFTLRRARSASQGSTDFLLDPQQSDPDRYREMGKLEAFAHGCKSRAHAVYKFWKSPTGINILKCSLAYILGSLATFVPFISRLLGRNDGKHMVATVTVYFHPARSTGSMIEAILLALAAFLYATLVSFSSMAVSIFFDHQHLLIVGHVIVLILFCGGGLGLVGWTKQRLGNPLVNVACSLTSLALITILTKEGAVQDAHFSYNKVWQVLKMVIMGTLASSAVALLIKPKPARNEFRDTFIKACDAMGEMLTDITRSFLSGSEDDLKHPAFIKASNQSRALYKTLLKNLGEAKYEHYVLGTEEEHKISSELVKCLEQLMQSIGGLRSAAETQFTLLAQTDSQNGAATEGPILSRVSSHVFSDNETSPVLSPTLSHSERRTSMLASIDELQENSGETSDQESSTPNGGSFRIPEQMQTNFTPADMFSVFIAQLGPPMKSLAYTLREVLDELPFGPGPDYEMAINEHFRHSLIDANKLFINARKEALASVYRNKIPTKTGSVAIAADFEEVAASCGYFCSSLQDFTDDMVTFLDVLDELKDCAKQWPRKRTWKWLKFWRSWAWLRRVTDKDDKEIANLLDDRVEDGNREIHRPIYRKSTRGDPDKSVDDQPWSYRMWIKLSVFRRDDIRYAVKVGIGAVLYAMWSFIPETRDFYGHWRGEWGLLSYMLVCSMTIGASNTTGFQRFFGTCLGAVYAIIAWIVADENPYVLGFFGWLVSLQCFYIIVAQGKGPMGRFIMLTYNLSALYAYSLSVRDDDDDDDEGGISPEIWEIVLHRVVAVMIGCLWGIIVTRVIWPISARKKVKKGTSLLWLKMSLIMKRGPLKTLLESATAESENQPTSSSYITFREETELRRFLTNLDSLRNSAASEFELKGPFPDKNFKIILDATSRMLDSFHAMNVIILKDLKASEGEKEILKYTKKEWIELSWRISHLFSVMASSMKLEYPLNDVLPNVEHTRDRLLAKIFEFRRSGLGKVVTTDEDYELLYAYALVTGQLAQNLKVIGQEIEKLYGVLRDEDLRLQ</sequence>
<feature type="transmembrane region" description="Helical" evidence="6">
    <location>
        <begin position="146"/>
        <end position="171"/>
    </location>
</feature>
<name>A0A2V1DGB1_9PLEO</name>
<dbReference type="InterPro" id="IPR023244">
    <property type="entry name" value="Brefeldin_A-sensitivity_4"/>
</dbReference>
<keyword evidence="2 6" id="KW-0812">Transmembrane</keyword>
<feature type="compositionally biased region" description="Polar residues" evidence="5">
    <location>
        <begin position="424"/>
        <end position="439"/>
    </location>
</feature>
<keyword evidence="3 6" id="KW-1133">Transmembrane helix</keyword>
<dbReference type="STRING" id="97972.A0A2V1DGB1"/>
<dbReference type="OrthoDB" id="68611at2759"/>
<evidence type="ECO:0000256" key="4">
    <source>
        <dbReference type="ARBA" id="ARBA00023136"/>
    </source>
</evidence>
<feature type="transmembrane region" description="Helical" evidence="6">
    <location>
        <begin position="242"/>
        <end position="260"/>
    </location>
</feature>
<feature type="domain" description="Integral membrane bound transporter" evidence="7">
    <location>
        <begin position="684"/>
        <end position="820"/>
    </location>
</feature>
<evidence type="ECO:0000256" key="1">
    <source>
        <dbReference type="ARBA" id="ARBA00004141"/>
    </source>
</evidence>
<gene>
    <name evidence="8" type="ORF">DM02DRAFT_616675</name>
</gene>
<feature type="transmembrane region" description="Helical" evidence="6">
    <location>
        <begin position="739"/>
        <end position="756"/>
    </location>
</feature>
<dbReference type="GO" id="GO:0016020">
    <property type="term" value="C:membrane"/>
    <property type="evidence" value="ECO:0007669"/>
    <property type="project" value="UniProtKB-SubCell"/>
</dbReference>
<feature type="transmembrane region" description="Helical" evidence="6">
    <location>
        <begin position="763"/>
        <end position="782"/>
    </location>
</feature>
<feature type="transmembrane region" description="Helical" evidence="6">
    <location>
        <begin position="203"/>
        <end position="222"/>
    </location>
</feature>
<dbReference type="PRINTS" id="PR02047">
    <property type="entry name" value="BREFELDNASP4"/>
</dbReference>
<feature type="transmembrane region" description="Helical" evidence="6">
    <location>
        <begin position="690"/>
        <end position="709"/>
    </location>
</feature>
<dbReference type="Proteomes" id="UP000244855">
    <property type="component" value="Unassembled WGS sequence"/>
</dbReference>
<feature type="transmembrane region" description="Helical" evidence="6">
    <location>
        <begin position="99"/>
        <end position="118"/>
    </location>
</feature>
<evidence type="ECO:0000256" key="5">
    <source>
        <dbReference type="SAM" id="MobiDB-lite"/>
    </source>
</evidence>
<feature type="region of interest" description="Disordered" evidence="5">
    <location>
        <begin position="423"/>
        <end position="446"/>
    </location>
</feature>
<evidence type="ECO:0000256" key="2">
    <source>
        <dbReference type="ARBA" id="ARBA00022692"/>
    </source>
</evidence>
<evidence type="ECO:0000259" key="7">
    <source>
        <dbReference type="Pfam" id="PF13515"/>
    </source>
</evidence>
<comment type="subcellular location">
    <subcellularLocation>
        <location evidence="1">Membrane</location>
        <topology evidence="1">Multi-pass membrane protein</topology>
    </subcellularLocation>
</comment>
<feature type="transmembrane region" description="Helical" evidence="6">
    <location>
        <begin position="802"/>
        <end position="825"/>
    </location>
</feature>
<dbReference type="AlphaFoldDB" id="A0A2V1DGB1"/>
<dbReference type="Pfam" id="PF13515">
    <property type="entry name" value="FUSC_2"/>
    <property type="match status" value="1"/>
</dbReference>
<evidence type="ECO:0000256" key="6">
    <source>
        <dbReference type="SAM" id="Phobius"/>
    </source>
</evidence>